<accession>A0AAN8TLN3</accession>
<evidence type="ECO:0000313" key="2">
    <source>
        <dbReference type="Proteomes" id="UP001371456"/>
    </source>
</evidence>
<gene>
    <name evidence="1" type="ORF">RDI58_014591</name>
</gene>
<organism evidence="1 2">
    <name type="scientific">Solanum bulbocastanum</name>
    <name type="common">Wild potato</name>
    <dbReference type="NCBI Taxonomy" id="147425"/>
    <lineage>
        <taxon>Eukaryota</taxon>
        <taxon>Viridiplantae</taxon>
        <taxon>Streptophyta</taxon>
        <taxon>Embryophyta</taxon>
        <taxon>Tracheophyta</taxon>
        <taxon>Spermatophyta</taxon>
        <taxon>Magnoliopsida</taxon>
        <taxon>eudicotyledons</taxon>
        <taxon>Gunneridae</taxon>
        <taxon>Pentapetalae</taxon>
        <taxon>asterids</taxon>
        <taxon>lamiids</taxon>
        <taxon>Solanales</taxon>
        <taxon>Solanaceae</taxon>
        <taxon>Solanoideae</taxon>
        <taxon>Solaneae</taxon>
        <taxon>Solanum</taxon>
    </lineage>
</organism>
<protein>
    <submittedName>
        <fullName evidence="1">Uncharacterized protein</fullName>
    </submittedName>
</protein>
<dbReference type="Proteomes" id="UP001371456">
    <property type="component" value="Unassembled WGS sequence"/>
</dbReference>
<evidence type="ECO:0000313" key="1">
    <source>
        <dbReference type="EMBL" id="KAK6786066.1"/>
    </source>
</evidence>
<sequence length="87" mass="10153">MASVMHRDKAFQIKTYDSKHTCKRWNHRNKAIASFFIARMYLDAISQNREWKLSKLSDFRDTVSVGLKAHVTLAQARKAKKEGTRIN</sequence>
<reference evidence="1 2" key="1">
    <citation type="submission" date="2024-02" db="EMBL/GenBank/DDBJ databases">
        <title>de novo genome assembly of Solanum bulbocastanum strain 11H21.</title>
        <authorList>
            <person name="Hosaka A.J."/>
        </authorList>
    </citation>
    <scope>NUCLEOTIDE SEQUENCE [LARGE SCALE GENOMIC DNA]</scope>
    <source>
        <tissue evidence="1">Young leaves</tissue>
    </source>
</reference>
<dbReference type="EMBL" id="JBANQN010000006">
    <property type="protein sequence ID" value="KAK6786066.1"/>
    <property type="molecule type" value="Genomic_DNA"/>
</dbReference>
<keyword evidence="2" id="KW-1185">Reference proteome</keyword>
<proteinExistence type="predicted"/>
<comment type="caution">
    <text evidence="1">The sequence shown here is derived from an EMBL/GenBank/DDBJ whole genome shotgun (WGS) entry which is preliminary data.</text>
</comment>
<name>A0AAN8TLN3_SOLBU</name>
<dbReference type="AlphaFoldDB" id="A0AAN8TLN3"/>